<name>A0A5M4FJH0_9ACTN</name>
<evidence type="ECO:0000256" key="1">
    <source>
        <dbReference type="ARBA" id="ARBA00006484"/>
    </source>
</evidence>
<dbReference type="InterPro" id="IPR002347">
    <property type="entry name" value="SDR_fam"/>
</dbReference>
<evidence type="ECO:0000256" key="3">
    <source>
        <dbReference type="RuleBase" id="RU000363"/>
    </source>
</evidence>
<keyword evidence="5" id="KW-1185">Reference proteome</keyword>
<dbReference type="Pfam" id="PF00106">
    <property type="entry name" value="adh_short"/>
    <property type="match status" value="1"/>
</dbReference>
<dbReference type="AlphaFoldDB" id="A0A5M4FJH0"/>
<dbReference type="PRINTS" id="PR00081">
    <property type="entry name" value="GDHRDH"/>
</dbReference>
<dbReference type="SUPFAM" id="SSF51735">
    <property type="entry name" value="NAD(P)-binding Rossmann-fold domains"/>
    <property type="match status" value="1"/>
</dbReference>
<dbReference type="Proteomes" id="UP000380867">
    <property type="component" value="Unassembled WGS sequence"/>
</dbReference>
<reference evidence="4" key="1">
    <citation type="submission" date="2019-09" db="EMBL/GenBank/DDBJ databases">
        <authorList>
            <person name="Li J."/>
        </authorList>
    </citation>
    <scope>NUCLEOTIDE SEQUENCE [LARGE SCALE GENOMIC DNA]</scope>
    <source>
        <strain evidence="4">JCM 14732</strain>
    </source>
</reference>
<evidence type="ECO:0000313" key="5">
    <source>
        <dbReference type="Proteomes" id="UP000380867"/>
    </source>
</evidence>
<keyword evidence="2" id="KW-0560">Oxidoreductase</keyword>
<organism evidence="4 5">
    <name type="scientific">Aeromicrobium ginsengisoli</name>
    <dbReference type="NCBI Taxonomy" id="363867"/>
    <lineage>
        <taxon>Bacteria</taxon>
        <taxon>Bacillati</taxon>
        <taxon>Actinomycetota</taxon>
        <taxon>Actinomycetes</taxon>
        <taxon>Propionibacteriales</taxon>
        <taxon>Nocardioidaceae</taxon>
        <taxon>Aeromicrobium</taxon>
    </lineage>
</organism>
<dbReference type="PANTHER" id="PTHR44196:SF1">
    <property type="entry name" value="DEHYDROGENASE_REDUCTASE SDR FAMILY MEMBER 7B"/>
    <property type="match status" value="1"/>
</dbReference>
<gene>
    <name evidence="4" type="ORF">ESP70_006195</name>
</gene>
<proteinExistence type="inferred from homology"/>
<dbReference type="PRINTS" id="PR00080">
    <property type="entry name" value="SDRFAMILY"/>
</dbReference>
<comment type="caution">
    <text evidence="4">The sequence shown here is derived from an EMBL/GenBank/DDBJ whole genome shotgun (WGS) entry which is preliminary data.</text>
</comment>
<dbReference type="OrthoDB" id="5178125at2"/>
<evidence type="ECO:0000313" key="4">
    <source>
        <dbReference type="EMBL" id="KAA1400314.1"/>
    </source>
</evidence>
<dbReference type="RefSeq" id="WP_149688407.1">
    <property type="nucleotide sequence ID" value="NZ_SDPQ02000001.1"/>
</dbReference>
<dbReference type="InterPro" id="IPR020904">
    <property type="entry name" value="Sc_DH/Rdtase_CS"/>
</dbReference>
<dbReference type="GO" id="GO:0016020">
    <property type="term" value="C:membrane"/>
    <property type="evidence" value="ECO:0007669"/>
    <property type="project" value="TreeGrafter"/>
</dbReference>
<accession>A0A5M4FJH0</accession>
<comment type="similarity">
    <text evidence="1 3">Belongs to the short-chain dehydrogenases/reductases (SDR) family.</text>
</comment>
<dbReference type="InterPro" id="IPR036291">
    <property type="entry name" value="NAD(P)-bd_dom_sf"/>
</dbReference>
<dbReference type="Gene3D" id="3.40.50.720">
    <property type="entry name" value="NAD(P)-binding Rossmann-like Domain"/>
    <property type="match status" value="1"/>
</dbReference>
<dbReference type="CDD" id="cd05233">
    <property type="entry name" value="SDR_c"/>
    <property type="match status" value="1"/>
</dbReference>
<protein>
    <submittedName>
        <fullName evidence="4">SDR family NAD(P)-dependent oxidoreductase</fullName>
    </submittedName>
</protein>
<evidence type="ECO:0000256" key="2">
    <source>
        <dbReference type="ARBA" id="ARBA00023002"/>
    </source>
</evidence>
<dbReference type="EMBL" id="SDPQ02000001">
    <property type="protein sequence ID" value="KAA1400314.1"/>
    <property type="molecule type" value="Genomic_DNA"/>
</dbReference>
<dbReference type="PANTHER" id="PTHR44196">
    <property type="entry name" value="DEHYDROGENASE/REDUCTASE SDR FAMILY MEMBER 7B"/>
    <property type="match status" value="1"/>
</dbReference>
<sequence length="266" mass="27651">MPRFEIRGARALVTGATGGIGQAIARALAAEGAELVLTGRRLDVLEPLATELGATAIAADLSDLDEVTRLLSEAGDIDILVANAALPASGDVLEYSHEQILRSITVNLEAPILMARDSAAAMIARGRGHIVMIGSVSGKIASAEAAMYNATKFGLRGFSLGFRQDLARHGVGLSLVEPGFVRDAGMFVESGGTLPKGLRTVTPEAVARKVVKAIQHNSAEVVVAPVELRAGATFGASFPTISATLQRLGGGEKVSKSMVEGQRDKR</sequence>
<dbReference type="PROSITE" id="PS00061">
    <property type="entry name" value="ADH_SHORT"/>
    <property type="match status" value="1"/>
</dbReference>
<dbReference type="GO" id="GO:0016491">
    <property type="term" value="F:oxidoreductase activity"/>
    <property type="evidence" value="ECO:0007669"/>
    <property type="project" value="UniProtKB-KW"/>
</dbReference>